<evidence type="ECO:0000313" key="2">
    <source>
        <dbReference type="EMBL" id="AOA58933.1"/>
    </source>
</evidence>
<dbReference type="RefSeq" id="WP_067556313.1">
    <property type="nucleotide sequence ID" value="NZ_CP016895.1"/>
</dbReference>
<accession>A0A1B2M1N9</accession>
<dbReference type="Pfam" id="PF19592">
    <property type="entry name" value="DUF6097"/>
    <property type="match status" value="1"/>
</dbReference>
<sequence length="152" mass="17658">MSILSTLSKTVDNAQKLKELHQYIEQRDLPIQSRDEYPAQIIEIEAYLGTQQYRDFLKKKNTVNYLSGILALPALIFALFLFADRILSKWAIDLKVAEVSQKLLNFAIENSALMIIYALIFIATIIYFYALNRKTEQYEEQVITAFLARTQR</sequence>
<dbReference type="KEGG" id="ala:BFG52_11605"/>
<organism evidence="2 3">
    <name type="scientific">Acinetobacter larvae</name>
    <dbReference type="NCBI Taxonomy" id="1789224"/>
    <lineage>
        <taxon>Bacteria</taxon>
        <taxon>Pseudomonadati</taxon>
        <taxon>Pseudomonadota</taxon>
        <taxon>Gammaproteobacteria</taxon>
        <taxon>Moraxellales</taxon>
        <taxon>Moraxellaceae</taxon>
        <taxon>Acinetobacter</taxon>
    </lineage>
</organism>
<protein>
    <submittedName>
        <fullName evidence="2">Uncharacterized protein</fullName>
    </submittedName>
</protein>
<reference evidence="2 3" key="1">
    <citation type="submission" date="2016-08" db="EMBL/GenBank/DDBJ databases">
        <authorList>
            <person name="Seilhamer J.J."/>
        </authorList>
    </citation>
    <scope>NUCLEOTIDE SEQUENCE [LARGE SCALE GENOMIC DNA]</scope>
    <source>
        <strain evidence="2 3">BRTC-1</strain>
    </source>
</reference>
<dbReference type="InterPro" id="IPR046079">
    <property type="entry name" value="DUF6097"/>
</dbReference>
<keyword evidence="1" id="KW-0472">Membrane</keyword>
<dbReference type="AlphaFoldDB" id="A0A1B2M1N9"/>
<feature type="transmembrane region" description="Helical" evidence="1">
    <location>
        <begin position="63"/>
        <end position="83"/>
    </location>
</feature>
<keyword evidence="1" id="KW-0812">Transmembrane</keyword>
<dbReference type="Proteomes" id="UP000093391">
    <property type="component" value="Chromosome"/>
</dbReference>
<dbReference type="OrthoDB" id="6689855at2"/>
<evidence type="ECO:0000313" key="3">
    <source>
        <dbReference type="Proteomes" id="UP000093391"/>
    </source>
</evidence>
<keyword evidence="1" id="KW-1133">Transmembrane helix</keyword>
<evidence type="ECO:0000256" key="1">
    <source>
        <dbReference type="SAM" id="Phobius"/>
    </source>
</evidence>
<proteinExistence type="predicted"/>
<name>A0A1B2M1N9_9GAMM</name>
<feature type="transmembrane region" description="Helical" evidence="1">
    <location>
        <begin position="103"/>
        <end position="130"/>
    </location>
</feature>
<dbReference type="EMBL" id="CP016895">
    <property type="protein sequence ID" value="AOA58933.1"/>
    <property type="molecule type" value="Genomic_DNA"/>
</dbReference>
<keyword evidence="3" id="KW-1185">Reference proteome</keyword>
<gene>
    <name evidence="2" type="ORF">BFG52_11605</name>
</gene>